<accession>A0ABV4HME0</accession>
<organism evidence="1 2">
    <name type="scientific">Luteimonas salinilitoris</name>
    <dbReference type="NCBI Taxonomy" id="3237697"/>
    <lineage>
        <taxon>Bacteria</taxon>
        <taxon>Pseudomonadati</taxon>
        <taxon>Pseudomonadota</taxon>
        <taxon>Gammaproteobacteria</taxon>
        <taxon>Lysobacterales</taxon>
        <taxon>Lysobacteraceae</taxon>
        <taxon>Luteimonas</taxon>
    </lineage>
</organism>
<dbReference type="PANTHER" id="PTHR46637">
    <property type="entry name" value="TIS1421-TRANSPOSASE PROTEIN A"/>
    <property type="match status" value="1"/>
</dbReference>
<dbReference type="PANTHER" id="PTHR46637:SF1">
    <property type="entry name" value="BLL5188 PROTEIN"/>
    <property type="match status" value="1"/>
</dbReference>
<proteinExistence type="predicted"/>
<reference evidence="1 2" key="1">
    <citation type="submission" date="2024-07" db="EMBL/GenBank/DDBJ databases">
        <title>Luteimonas salilacus sp. nov., isolated from the shore soil of Salt Lake in Tibet of China.</title>
        <authorList>
            <person name="Zhang X."/>
            <person name="Li A."/>
        </authorList>
    </citation>
    <scope>NUCLEOTIDE SEQUENCE [LARGE SCALE GENOMIC DNA]</scope>
    <source>
        <strain evidence="1 2">B3-2-R+30</strain>
    </source>
</reference>
<keyword evidence="2" id="KW-1185">Reference proteome</keyword>
<dbReference type="Proteomes" id="UP001566331">
    <property type="component" value="Unassembled WGS sequence"/>
</dbReference>
<gene>
    <name evidence="1" type="ORF">AB6713_04580</name>
</gene>
<evidence type="ECO:0000313" key="2">
    <source>
        <dbReference type="Proteomes" id="UP001566331"/>
    </source>
</evidence>
<evidence type="ECO:0008006" key="3">
    <source>
        <dbReference type="Google" id="ProtNLM"/>
    </source>
</evidence>
<dbReference type="EMBL" id="JBFWIC010000004">
    <property type="protein sequence ID" value="MEZ0473894.1"/>
    <property type="molecule type" value="Genomic_DNA"/>
</dbReference>
<name>A0ABV4HME0_9GAMM</name>
<evidence type="ECO:0000313" key="1">
    <source>
        <dbReference type="EMBL" id="MEZ0473894.1"/>
    </source>
</evidence>
<protein>
    <recommendedName>
        <fullName evidence="3">Transposase</fullName>
    </recommendedName>
</protein>
<comment type="caution">
    <text evidence="1">The sequence shown here is derived from an EMBL/GenBank/DDBJ whole genome shotgun (WGS) entry which is preliminary data.</text>
</comment>
<dbReference type="InterPro" id="IPR052909">
    <property type="entry name" value="Transposase_6_like"/>
</dbReference>
<sequence length="77" mass="8519">MPPELGNWHTIYTRFARLKKTEVWGRILDAVSDGVDLEEVFIDSTAIRAHLHAAGAQKNVARRHWAALVAAGAPRST</sequence>